<dbReference type="AlphaFoldDB" id="A0A9Q1I9T5"/>
<comment type="caution">
    <text evidence="1">The sequence shown here is derived from an EMBL/GenBank/DDBJ whole genome shotgun (WGS) entry which is preliminary data.</text>
</comment>
<dbReference type="Proteomes" id="UP001152622">
    <property type="component" value="Chromosome 22"/>
</dbReference>
<evidence type="ECO:0000313" key="1">
    <source>
        <dbReference type="EMBL" id="KAJ8333793.1"/>
    </source>
</evidence>
<organism evidence="1 2">
    <name type="scientific">Synaphobranchus kaupii</name>
    <name type="common">Kaup's arrowtooth eel</name>
    <dbReference type="NCBI Taxonomy" id="118154"/>
    <lineage>
        <taxon>Eukaryota</taxon>
        <taxon>Metazoa</taxon>
        <taxon>Chordata</taxon>
        <taxon>Craniata</taxon>
        <taxon>Vertebrata</taxon>
        <taxon>Euteleostomi</taxon>
        <taxon>Actinopterygii</taxon>
        <taxon>Neopterygii</taxon>
        <taxon>Teleostei</taxon>
        <taxon>Anguilliformes</taxon>
        <taxon>Synaphobranchidae</taxon>
        <taxon>Synaphobranchus</taxon>
    </lineage>
</organism>
<sequence>MPDDRLEIPSAEIAHHYPHLKPVMDKIPAIDHDAAILLLLGRDILRIHKVRKQYNGPNNTPYAQQLDIGWVIVGEVCLRGVHKPSSINVYRTNVLPNGRTSFLSPCASVVHIKEKFDKKTSSQIIQTSRETDLQEDYTEELGSNIFERTKDDEKIALSIEDKAFLAIMDKNVYMNDANSWVAPLPFRSLRSQIRVVFDSSAKYQGISLNDILLKGPDLNNTLLGVLIRFRREPIAVTTDVQQMFYCFTVCEDHRDFLRFL</sequence>
<protein>
    <recommendedName>
        <fullName evidence="3">Peptidase aspartic putative domain-containing protein</fullName>
    </recommendedName>
</protein>
<name>A0A9Q1I9T5_SYNKA</name>
<dbReference type="PANTHER" id="PTHR47331">
    <property type="entry name" value="PHD-TYPE DOMAIN-CONTAINING PROTEIN"/>
    <property type="match status" value="1"/>
</dbReference>
<dbReference type="PANTHER" id="PTHR47331:SF6">
    <property type="entry name" value="DOUBLECORTIN DOMAIN-CONTAINING PROTEIN"/>
    <property type="match status" value="1"/>
</dbReference>
<reference evidence="1" key="1">
    <citation type="journal article" date="2023" name="Science">
        <title>Genome structures resolve the early diversification of teleost fishes.</title>
        <authorList>
            <person name="Parey E."/>
            <person name="Louis A."/>
            <person name="Montfort J."/>
            <person name="Bouchez O."/>
            <person name="Roques C."/>
            <person name="Iampietro C."/>
            <person name="Lluch J."/>
            <person name="Castinel A."/>
            <person name="Donnadieu C."/>
            <person name="Desvignes T."/>
            <person name="Floi Bucao C."/>
            <person name="Jouanno E."/>
            <person name="Wen M."/>
            <person name="Mejri S."/>
            <person name="Dirks R."/>
            <person name="Jansen H."/>
            <person name="Henkel C."/>
            <person name="Chen W.J."/>
            <person name="Zahm M."/>
            <person name="Cabau C."/>
            <person name="Klopp C."/>
            <person name="Thompson A.W."/>
            <person name="Robinson-Rechavi M."/>
            <person name="Braasch I."/>
            <person name="Lecointre G."/>
            <person name="Bobe J."/>
            <person name="Postlethwait J.H."/>
            <person name="Berthelot C."/>
            <person name="Roest Crollius H."/>
            <person name="Guiguen Y."/>
        </authorList>
    </citation>
    <scope>NUCLEOTIDE SEQUENCE</scope>
    <source>
        <strain evidence="1">WJC10195</strain>
    </source>
</reference>
<keyword evidence="2" id="KW-1185">Reference proteome</keyword>
<dbReference type="EMBL" id="JAINUF010000022">
    <property type="protein sequence ID" value="KAJ8333793.1"/>
    <property type="molecule type" value="Genomic_DNA"/>
</dbReference>
<gene>
    <name evidence="1" type="ORF">SKAU_G00411120</name>
</gene>
<proteinExistence type="predicted"/>
<evidence type="ECO:0000313" key="2">
    <source>
        <dbReference type="Proteomes" id="UP001152622"/>
    </source>
</evidence>
<accession>A0A9Q1I9T5</accession>
<dbReference type="OrthoDB" id="6122721at2759"/>
<evidence type="ECO:0008006" key="3">
    <source>
        <dbReference type="Google" id="ProtNLM"/>
    </source>
</evidence>